<evidence type="ECO:0000259" key="2">
    <source>
        <dbReference type="Pfam" id="PF14111"/>
    </source>
</evidence>
<dbReference type="Proteomes" id="UP000657918">
    <property type="component" value="Unassembled WGS sequence"/>
</dbReference>
<feature type="region of interest" description="Disordered" evidence="1">
    <location>
        <begin position="233"/>
        <end position="266"/>
    </location>
</feature>
<dbReference type="Gene3D" id="3.60.10.10">
    <property type="entry name" value="Endonuclease/exonuclease/phosphatase"/>
    <property type="match status" value="1"/>
</dbReference>
<dbReference type="AlphaFoldDB" id="A0A835N967"/>
<protein>
    <recommendedName>
        <fullName evidence="2">DUF4283 domain-containing protein</fullName>
    </recommendedName>
</protein>
<feature type="compositionally biased region" description="Basic and acidic residues" evidence="1">
    <location>
        <begin position="235"/>
        <end position="257"/>
    </location>
</feature>
<evidence type="ECO:0000313" key="4">
    <source>
        <dbReference type="Proteomes" id="UP000657918"/>
    </source>
</evidence>
<name>A0A835N967_9ROSI</name>
<feature type="compositionally biased region" description="Polar residues" evidence="1">
    <location>
        <begin position="366"/>
        <end position="383"/>
    </location>
</feature>
<dbReference type="Pfam" id="PF14111">
    <property type="entry name" value="DUF4283"/>
    <property type="match status" value="1"/>
</dbReference>
<dbReference type="EMBL" id="JADGMS010000001">
    <property type="protein sequence ID" value="KAF9688550.1"/>
    <property type="molecule type" value="Genomic_DNA"/>
</dbReference>
<evidence type="ECO:0000313" key="3">
    <source>
        <dbReference type="EMBL" id="KAF9688550.1"/>
    </source>
</evidence>
<dbReference type="OrthoDB" id="1934719at2759"/>
<dbReference type="PANTHER" id="PTHR31286">
    <property type="entry name" value="GLYCINE-RICH CELL WALL STRUCTURAL PROTEIN 1.8-LIKE"/>
    <property type="match status" value="1"/>
</dbReference>
<dbReference type="InterPro" id="IPR036691">
    <property type="entry name" value="Endo/exonu/phosph_ase_sf"/>
</dbReference>
<accession>A0A835N967</accession>
<proteinExistence type="predicted"/>
<feature type="region of interest" description="Disordered" evidence="1">
    <location>
        <begin position="366"/>
        <end position="411"/>
    </location>
</feature>
<dbReference type="PANTHER" id="PTHR31286:SF99">
    <property type="entry name" value="DUF4283 DOMAIN-CONTAINING PROTEIN"/>
    <property type="match status" value="1"/>
</dbReference>
<keyword evidence="4" id="KW-1185">Reference proteome</keyword>
<organism evidence="3 4">
    <name type="scientific">Salix dunnii</name>
    <dbReference type="NCBI Taxonomy" id="1413687"/>
    <lineage>
        <taxon>Eukaryota</taxon>
        <taxon>Viridiplantae</taxon>
        <taxon>Streptophyta</taxon>
        <taxon>Embryophyta</taxon>
        <taxon>Tracheophyta</taxon>
        <taxon>Spermatophyta</taxon>
        <taxon>Magnoliopsida</taxon>
        <taxon>eudicotyledons</taxon>
        <taxon>Gunneridae</taxon>
        <taxon>Pentapetalae</taxon>
        <taxon>rosids</taxon>
        <taxon>fabids</taxon>
        <taxon>Malpighiales</taxon>
        <taxon>Salicaceae</taxon>
        <taxon>Saliceae</taxon>
        <taxon>Salix</taxon>
    </lineage>
</organism>
<evidence type="ECO:0000256" key="1">
    <source>
        <dbReference type="SAM" id="MobiDB-lite"/>
    </source>
</evidence>
<gene>
    <name evidence="3" type="ORF">SADUNF_Sadunf01G0000100</name>
</gene>
<comment type="caution">
    <text evidence="3">The sequence shown here is derived from an EMBL/GenBank/DDBJ whole genome shotgun (WGS) entry which is preliminary data.</text>
</comment>
<dbReference type="InterPro" id="IPR025558">
    <property type="entry name" value="DUF4283"/>
</dbReference>
<dbReference type="SUPFAM" id="SSF56219">
    <property type="entry name" value="DNase I-like"/>
    <property type="match status" value="1"/>
</dbReference>
<reference evidence="3 4" key="1">
    <citation type="submission" date="2020-10" db="EMBL/GenBank/DDBJ databases">
        <title>Plant Genome Project.</title>
        <authorList>
            <person name="Zhang R.-G."/>
        </authorList>
    </citation>
    <scope>NUCLEOTIDE SEQUENCE [LARGE SCALE GENOMIC DNA]</scope>
    <source>
        <strain evidence="3">FAFU-HL-1</strain>
        <tissue evidence="3">Leaf</tissue>
    </source>
</reference>
<dbReference type="InterPro" id="IPR040256">
    <property type="entry name" value="At4g02000-like"/>
</dbReference>
<feature type="domain" description="DUF4283" evidence="2">
    <location>
        <begin position="47"/>
        <end position="130"/>
    </location>
</feature>
<sequence length="879" mass="100434">MTAIKQTSWAERVRVLDSNSRCTLEKISRQPPGTILQIPKDMQLADAEDWKRSMIGFFVSYKLPFYAVQSIANRIWKSHGLEKTMVLSNGFMVFRFSSVTQMEEVLARGPWMFGGKTILLQQWQPGFKFDRNKITTIPVWARLQGLPFPLWNKQGLSMAASMVGRPLASDEATLHGTRVEYARVCIEIEADVPLVHHFQVASSLSEEPITVDVTYEWKPSRCETCKVFGHSCRPQTKEKERDVETLEAEEQKPEVKGSENGSQTANPIVVNKELNQQRTFHEEGPRVDTAKANNEKVKPTCEGLMVGNKSGDHASFTKAIPNNKGNKAAVILRDDLQGGPTICTMNKMVSLSSENKGIGKVTTCEITDSSSEGQGDHSSQFEISSPSPKQKKKKKGGKKRPGGHSPPINNVEGNSNCRILVGWNTRRYHVQCIHASDQWITCDIRNISSAHVTRITFVYGSNNYGDRIALWQYLGAESISNASIPWSILGDFNAVLRPNDRSGGSSIWQNYHNDFPNCIMGASLQQIPYSGIRFTWHNGQSGEGTIMRKLDWIFGNQSLLVQWPAVRAVFLPRQFSDHSAMVLHLDHNLPRVQAPFKFLNQWASHDDFLAIVGCIWQQRIVGNPFYQLTAKLTILKYQFQRKHAHCTSHISHRVYKAKEAWSKAQIQLDSDPQNNDYRMQERCFAKNFIKLSKEEEAFYKQRSRVQWLKLGDQNTKFFHRSLMHRRSRNTINSLKDDQGGICTNLKEMGDMAVNYFKNLLTREGNRGDISVEGLYPKSISVESQDTRIIWPRLEWVLAWDLVVDRTRSEIIARQRMVGIAIAASVYHLWQERNKRIHDHHYTGTTRLINEIIFSIRARLTNLDREDELPESMLQMWDIH</sequence>
<feature type="compositionally biased region" description="Basic residues" evidence="1">
    <location>
        <begin position="389"/>
        <end position="402"/>
    </location>
</feature>